<dbReference type="AlphaFoldDB" id="A0A7V5HNJ6"/>
<proteinExistence type="predicted"/>
<reference evidence="1" key="1">
    <citation type="journal article" date="2020" name="mSystems">
        <title>Genome- and Community-Level Interaction Insights into Carbon Utilization and Element Cycling Functions of Hydrothermarchaeota in Hydrothermal Sediment.</title>
        <authorList>
            <person name="Zhou Z."/>
            <person name="Liu Y."/>
            <person name="Xu W."/>
            <person name="Pan J."/>
            <person name="Luo Z.H."/>
            <person name="Li M."/>
        </authorList>
    </citation>
    <scope>NUCLEOTIDE SEQUENCE [LARGE SCALE GENOMIC DNA]</scope>
    <source>
        <strain evidence="1">HyVt-96</strain>
    </source>
</reference>
<dbReference type="Proteomes" id="UP000886050">
    <property type="component" value="Unassembled WGS sequence"/>
</dbReference>
<organism evidence="1">
    <name type="scientific">candidate division WOR-3 bacterium</name>
    <dbReference type="NCBI Taxonomy" id="2052148"/>
    <lineage>
        <taxon>Bacteria</taxon>
        <taxon>Bacteria division WOR-3</taxon>
    </lineage>
</organism>
<accession>A0A7V5HNJ6</accession>
<sequence length="220" mass="25699">MIDPEKENEVIKVFKEKRTMTVQELSKLMGCSVPTIRKRLTRWRVYTSYNRNGRYYVMPGIPGFDKNGLWNYRGIRFSRFGTLKQTVIQHVKASENGLSASEIGLLVGLNPRSFMLQFRNIPEIKREKIEGKYIYFSSLNTEYLAQKEKREVAYRERLLQLPSDSEATLILVDIIRHPDTTIKDSVRRLRRKGMSVEEKTISNLLDFHKIALKKTPGMHS</sequence>
<gene>
    <name evidence="1" type="ORF">ENL43_03330</name>
</gene>
<protein>
    <submittedName>
        <fullName evidence="1">Uncharacterized protein</fullName>
    </submittedName>
</protein>
<dbReference type="EMBL" id="DRTX01000167">
    <property type="protein sequence ID" value="HHF53378.1"/>
    <property type="molecule type" value="Genomic_DNA"/>
</dbReference>
<name>A0A7V5HNJ6_UNCW3</name>
<evidence type="ECO:0000313" key="1">
    <source>
        <dbReference type="EMBL" id="HHF53378.1"/>
    </source>
</evidence>
<comment type="caution">
    <text evidence="1">The sequence shown here is derived from an EMBL/GenBank/DDBJ whole genome shotgun (WGS) entry which is preliminary data.</text>
</comment>